<evidence type="ECO:0000259" key="5">
    <source>
        <dbReference type="Pfam" id="PF25869"/>
    </source>
</evidence>
<feature type="domain" description="CusB-like three alpha-helical bundle" evidence="5">
    <location>
        <begin position="161"/>
        <end position="208"/>
    </location>
</feature>
<dbReference type="GO" id="GO:0060003">
    <property type="term" value="P:copper ion export"/>
    <property type="evidence" value="ECO:0007669"/>
    <property type="project" value="TreeGrafter"/>
</dbReference>
<dbReference type="InterPro" id="IPR045800">
    <property type="entry name" value="HMBD"/>
</dbReference>
<dbReference type="InterPro" id="IPR058791">
    <property type="entry name" value="3HB_CusB"/>
</dbReference>
<protein>
    <submittedName>
        <fullName evidence="6">HlyD family efflux transporter periplasmic adaptor subunit</fullName>
    </submittedName>
</protein>
<dbReference type="Proteomes" id="UP000297407">
    <property type="component" value="Unassembled WGS sequence"/>
</dbReference>
<feature type="chain" id="PRO_5021207460" evidence="3">
    <location>
        <begin position="28"/>
        <end position="447"/>
    </location>
</feature>
<reference evidence="6 7" key="1">
    <citation type="submission" date="2019-04" db="EMBL/GenBank/DDBJ databases">
        <title>Flavobacterium sp. strain DS2-A Genome sequencing and assembly.</title>
        <authorList>
            <person name="Kim I."/>
        </authorList>
    </citation>
    <scope>NUCLEOTIDE SEQUENCE [LARGE SCALE GENOMIC DNA]</scope>
    <source>
        <strain evidence="6 7">DS2-A</strain>
    </source>
</reference>
<dbReference type="PANTHER" id="PTHR30097">
    <property type="entry name" value="CATION EFFLUX SYSTEM PROTEIN CUSB"/>
    <property type="match status" value="1"/>
</dbReference>
<dbReference type="GO" id="GO:0015679">
    <property type="term" value="P:plasma membrane copper ion transport"/>
    <property type="evidence" value="ECO:0007669"/>
    <property type="project" value="TreeGrafter"/>
</dbReference>
<feature type="compositionally biased region" description="Low complexity" evidence="2">
    <location>
        <begin position="253"/>
        <end position="266"/>
    </location>
</feature>
<dbReference type="EMBL" id="SRLH01000002">
    <property type="protein sequence ID" value="TGD59256.1"/>
    <property type="molecule type" value="Genomic_DNA"/>
</dbReference>
<dbReference type="Pfam" id="PF19335">
    <property type="entry name" value="HMBD"/>
    <property type="match status" value="1"/>
</dbReference>
<dbReference type="Gene3D" id="6.10.140.730">
    <property type="match status" value="1"/>
</dbReference>
<name>A0A4Z0LBM3_9FLAO</name>
<evidence type="ECO:0000313" key="7">
    <source>
        <dbReference type="Proteomes" id="UP000297407"/>
    </source>
</evidence>
<feature type="region of interest" description="Disordered" evidence="2">
    <location>
        <begin position="244"/>
        <end position="266"/>
    </location>
</feature>
<proteinExistence type="predicted"/>
<keyword evidence="7" id="KW-1185">Reference proteome</keyword>
<feature type="domain" description="Heavy metal binding" evidence="4">
    <location>
        <begin position="43"/>
        <end position="70"/>
    </location>
</feature>
<evidence type="ECO:0000313" key="6">
    <source>
        <dbReference type="EMBL" id="TGD59256.1"/>
    </source>
</evidence>
<comment type="caution">
    <text evidence="6">The sequence shown here is derived from an EMBL/GenBank/DDBJ whole genome shotgun (WGS) entry which is preliminary data.</text>
</comment>
<evidence type="ECO:0000259" key="4">
    <source>
        <dbReference type="Pfam" id="PF19335"/>
    </source>
</evidence>
<dbReference type="RefSeq" id="WP_135525566.1">
    <property type="nucleotide sequence ID" value="NZ_SRLH01000002.1"/>
</dbReference>
<keyword evidence="1" id="KW-0813">Transport</keyword>
<feature type="signal peptide" evidence="3">
    <location>
        <begin position="1"/>
        <end position="27"/>
    </location>
</feature>
<accession>A0A4Z0LBM3</accession>
<dbReference type="OrthoDB" id="9806939at2"/>
<evidence type="ECO:0000256" key="3">
    <source>
        <dbReference type="SAM" id="SignalP"/>
    </source>
</evidence>
<sequence>MKKNYIAKLCAFIFVCVFLFVSCNKTADHKNKVSHEKHNLNQKYTCPMHPQVVLDKPGNCPICGMELVPKHTPGTETTINSDLKHLLKPVNEQVVSNVSTIKPESGTKIFSVQVQGNITYDTRDQTSIASRISGRVERLLIKYNYQPIKKGQLIMEIYSPDLAAAQRELLFIYQSDKNDNMMQKAKERLQLLGMQQGQIQQILNTGKILYRIPVYSNANGYILDKSIAGNTSVANVSIPASASTNDGMGSMGSGSSTPSSSNNVSTASASPVLLREGQYVGAGESLFTIYTNKSLIAEFALDPSVSSQIKKGQKLVFHESSDKQKVYTGTIGLIQPVFNAGSNFTQVRVYLNSNQFQIGKLVTATIPIANKGWWVPQSAVLNLGNKSVIFKKEQDVFIPKEIKAKITTSGMVLIEEDISDWEIAGNASYMVDSESFIKTASENKSKR</sequence>
<dbReference type="PROSITE" id="PS51257">
    <property type="entry name" value="PROKAR_LIPOPROTEIN"/>
    <property type="match status" value="1"/>
</dbReference>
<dbReference type="PANTHER" id="PTHR30097:SF15">
    <property type="entry name" value="CATION EFFLUX SYSTEM PROTEIN CUSB"/>
    <property type="match status" value="1"/>
</dbReference>
<gene>
    <name evidence="6" type="ORF">E4635_05240</name>
</gene>
<dbReference type="AlphaFoldDB" id="A0A4Z0LBM3"/>
<organism evidence="6 7">
    <name type="scientific">Flavobacterium humi</name>
    <dbReference type="NCBI Taxonomy" id="2562683"/>
    <lineage>
        <taxon>Bacteria</taxon>
        <taxon>Pseudomonadati</taxon>
        <taxon>Bacteroidota</taxon>
        <taxon>Flavobacteriia</taxon>
        <taxon>Flavobacteriales</taxon>
        <taxon>Flavobacteriaceae</taxon>
        <taxon>Flavobacterium</taxon>
    </lineage>
</organism>
<keyword evidence="3" id="KW-0732">Signal</keyword>
<dbReference type="InterPro" id="IPR051909">
    <property type="entry name" value="MFP_Cation_Efflux"/>
</dbReference>
<dbReference type="Pfam" id="PF25869">
    <property type="entry name" value="3HB_CusB"/>
    <property type="match status" value="1"/>
</dbReference>
<evidence type="ECO:0000256" key="1">
    <source>
        <dbReference type="ARBA" id="ARBA00022448"/>
    </source>
</evidence>
<dbReference type="Gene3D" id="2.40.30.170">
    <property type="match status" value="1"/>
</dbReference>
<dbReference type="GO" id="GO:0030288">
    <property type="term" value="C:outer membrane-bounded periplasmic space"/>
    <property type="evidence" value="ECO:0007669"/>
    <property type="project" value="TreeGrafter"/>
</dbReference>
<evidence type="ECO:0000256" key="2">
    <source>
        <dbReference type="SAM" id="MobiDB-lite"/>
    </source>
</evidence>
<dbReference type="GO" id="GO:0046914">
    <property type="term" value="F:transition metal ion binding"/>
    <property type="evidence" value="ECO:0007669"/>
    <property type="project" value="TreeGrafter"/>
</dbReference>